<dbReference type="EMBL" id="BLAL01000194">
    <property type="protein sequence ID" value="GES90445.1"/>
    <property type="molecule type" value="Genomic_DNA"/>
</dbReference>
<gene>
    <name evidence="1" type="ORF">RCL2_001728800</name>
</gene>
<dbReference type="AlphaFoldDB" id="A0A8H3LQS2"/>
<dbReference type="Proteomes" id="UP000615446">
    <property type="component" value="Unassembled WGS sequence"/>
</dbReference>
<reference evidence="1" key="1">
    <citation type="submission" date="2019-10" db="EMBL/GenBank/DDBJ databases">
        <title>Conservation and host-specific expression of non-tandemly repeated heterogenous ribosome RNA gene in arbuscular mycorrhizal fungi.</title>
        <authorList>
            <person name="Maeda T."/>
            <person name="Kobayashi Y."/>
            <person name="Nakagawa T."/>
            <person name="Ezawa T."/>
            <person name="Yamaguchi K."/>
            <person name="Bino T."/>
            <person name="Nishimoto Y."/>
            <person name="Shigenobu S."/>
            <person name="Kawaguchi M."/>
        </authorList>
    </citation>
    <scope>NUCLEOTIDE SEQUENCE</scope>
    <source>
        <strain evidence="1">HR1</strain>
    </source>
</reference>
<evidence type="ECO:0000313" key="1">
    <source>
        <dbReference type="EMBL" id="GES90445.1"/>
    </source>
</evidence>
<organism evidence="1 2">
    <name type="scientific">Rhizophagus clarus</name>
    <dbReference type="NCBI Taxonomy" id="94130"/>
    <lineage>
        <taxon>Eukaryota</taxon>
        <taxon>Fungi</taxon>
        <taxon>Fungi incertae sedis</taxon>
        <taxon>Mucoromycota</taxon>
        <taxon>Glomeromycotina</taxon>
        <taxon>Glomeromycetes</taxon>
        <taxon>Glomerales</taxon>
        <taxon>Glomeraceae</taxon>
        <taxon>Rhizophagus</taxon>
    </lineage>
</organism>
<protein>
    <submittedName>
        <fullName evidence="1">Uncharacterized protein</fullName>
    </submittedName>
</protein>
<name>A0A8H3LQS2_9GLOM</name>
<accession>A0A8H3LQS2</accession>
<proteinExistence type="predicted"/>
<comment type="caution">
    <text evidence="1">The sequence shown here is derived from an EMBL/GenBank/DDBJ whole genome shotgun (WGS) entry which is preliminary data.</text>
</comment>
<evidence type="ECO:0000313" key="2">
    <source>
        <dbReference type="Proteomes" id="UP000615446"/>
    </source>
</evidence>
<sequence>MAKHLEVPVTLLTPGTINENLHYGPFARYWWSSRSINCSNELIFFPIRLGQKTRVFRNNREFIISVVLGNSEHPKQPGYFCSSGSISGQIETSPTKAISSLYKEIFHNSTKFSGPTIIGQDDPKIIEELSRVSSHPDWRNAGSGYSSSLLHFYNKRQALFVSKIVDNECILEIYQQAQKIKIICGSTPSEVWRVSGFMGKRTISKINWYTIFDMWGKQESDIFELYSNLKKIYPKSHKFSDRELRAWRALLKAAGAHLITPFNSDESKTRASNPTKDKDTILNLYKMGFLVSIPVHMPNSTKKFWNCFDRAIKENKKTHDGKHRVLSIIADQFTYSQLEKNLKEKFTELYPNGMGRISFMTRLKSGRFVYKENLGGLCSICNENFYEVFSDLEKLVENNIVNIQLKNDLCKQLQILRRYLRKDFEKELEVDITGKPKHHPSVKKTIINRASRVFEY</sequence>
<dbReference type="OrthoDB" id="2406981at2759"/>